<keyword evidence="6" id="KW-1015">Disulfide bond</keyword>
<gene>
    <name evidence="9" type="ORF">FHS42_001295</name>
</gene>
<evidence type="ECO:0000313" key="9">
    <source>
        <dbReference type="EMBL" id="MBB5934269.1"/>
    </source>
</evidence>
<feature type="domain" description="Subtilisin inhibitor" evidence="8">
    <location>
        <begin position="42"/>
        <end position="122"/>
    </location>
</feature>
<name>A0A7W9Q6H1_9ACTN</name>
<comment type="subcellular location">
    <subcellularLocation>
        <location evidence="1">Secreted</location>
    </subcellularLocation>
</comment>
<dbReference type="InterPro" id="IPR023549">
    <property type="entry name" value="Subtilisin_inhibitor"/>
</dbReference>
<feature type="signal peptide" evidence="7">
    <location>
        <begin position="1"/>
        <end position="29"/>
    </location>
</feature>
<dbReference type="Pfam" id="PF00720">
    <property type="entry name" value="SSI"/>
    <property type="match status" value="1"/>
</dbReference>
<evidence type="ECO:0000256" key="7">
    <source>
        <dbReference type="SAM" id="SignalP"/>
    </source>
</evidence>
<dbReference type="SUPFAM" id="SSF55399">
    <property type="entry name" value="Subtilisin inhibitor"/>
    <property type="match status" value="1"/>
</dbReference>
<evidence type="ECO:0000256" key="1">
    <source>
        <dbReference type="ARBA" id="ARBA00004613"/>
    </source>
</evidence>
<proteinExistence type="inferred from homology"/>
<comment type="similarity">
    <text evidence="2">Belongs to the protease inhibitor I16 (SSI) family.</text>
</comment>
<evidence type="ECO:0000256" key="4">
    <source>
        <dbReference type="ARBA" id="ARBA00022690"/>
    </source>
</evidence>
<organism evidence="9 10">
    <name type="scientific">Streptomyces zagrosensis</name>
    <dbReference type="NCBI Taxonomy" id="1042984"/>
    <lineage>
        <taxon>Bacteria</taxon>
        <taxon>Bacillati</taxon>
        <taxon>Actinomycetota</taxon>
        <taxon>Actinomycetes</taxon>
        <taxon>Kitasatosporales</taxon>
        <taxon>Streptomycetaceae</taxon>
        <taxon>Streptomyces</taxon>
    </lineage>
</organism>
<evidence type="ECO:0000259" key="8">
    <source>
        <dbReference type="Pfam" id="PF00720"/>
    </source>
</evidence>
<dbReference type="Proteomes" id="UP000588098">
    <property type="component" value="Unassembled WGS sequence"/>
</dbReference>
<sequence length="148" mass="15098">MSPHRLAIATAAAAVVLPALLSAAPGAAAKPLPVPSPGPAHHLTVTISDTGNAADGRTYDLYCHPTGGSHPSPEAACAEVSKKTVWGADPFAPVPKGAACTKIYGGPATGHVEGRWSGRPVNADFSRADGCEIGRWNKFAKLLGTPRN</sequence>
<evidence type="ECO:0000256" key="2">
    <source>
        <dbReference type="ARBA" id="ARBA00010472"/>
    </source>
</evidence>
<feature type="chain" id="PRO_5031028966" evidence="7">
    <location>
        <begin position="30"/>
        <end position="148"/>
    </location>
</feature>
<reference evidence="9 10" key="1">
    <citation type="submission" date="2020-08" db="EMBL/GenBank/DDBJ databases">
        <title>Genomic Encyclopedia of Type Strains, Phase III (KMG-III): the genomes of soil and plant-associated and newly described type strains.</title>
        <authorList>
            <person name="Whitman W."/>
        </authorList>
    </citation>
    <scope>NUCLEOTIDE SEQUENCE [LARGE SCALE GENOMIC DNA]</scope>
    <source>
        <strain evidence="9 10">CECT 8305</strain>
    </source>
</reference>
<dbReference type="EMBL" id="JACHJL010000002">
    <property type="protein sequence ID" value="MBB5934269.1"/>
    <property type="molecule type" value="Genomic_DNA"/>
</dbReference>
<comment type="caution">
    <text evidence="9">The sequence shown here is derived from an EMBL/GenBank/DDBJ whole genome shotgun (WGS) entry which is preliminary data.</text>
</comment>
<keyword evidence="7" id="KW-0732">Signal</keyword>
<evidence type="ECO:0000256" key="5">
    <source>
        <dbReference type="ARBA" id="ARBA00022900"/>
    </source>
</evidence>
<dbReference type="GO" id="GO:0005576">
    <property type="term" value="C:extracellular region"/>
    <property type="evidence" value="ECO:0007669"/>
    <property type="project" value="UniProtKB-SubCell"/>
</dbReference>
<dbReference type="InterPro" id="IPR036819">
    <property type="entry name" value="Subtilisin_inhibitor-like_sf"/>
</dbReference>
<evidence type="ECO:0000313" key="10">
    <source>
        <dbReference type="Proteomes" id="UP000588098"/>
    </source>
</evidence>
<dbReference type="Gene3D" id="3.30.350.10">
    <property type="entry name" value="Subtilisin inhibitor-like"/>
    <property type="match status" value="1"/>
</dbReference>
<evidence type="ECO:0000256" key="3">
    <source>
        <dbReference type="ARBA" id="ARBA00022525"/>
    </source>
</evidence>
<keyword evidence="3" id="KW-0964">Secreted</keyword>
<accession>A0A7W9Q6H1</accession>
<keyword evidence="5" id="KW-0722">Serine protease inhibitor</keyword>
<dbReference type="RefSeq" id="WP_184569528.1">
    <property type="nucleotide sequence ID" value="NZ_JACHJL010000002.1"/>
</dbReference>
<dbReference type="GO" id="GO:0004867">
    <property type="term" value="F:serine-type endopeptidase inhibitor activity"/>
    <property type="evidence" value="ECO:0007669"/>
    <property type="project" value="UniProtKB-KW"/>
</dbReference>
<dbReference type="AlphaFoldDB" id="A0A7W9Q6H1"/>
<protein>
    <submittedName>
        <fullName evidence="9">Putative alpha-1,2-mannosidase</fullName>
    </submittedName>
</protein>
<keyword evidence="4" id="KW-0646">Protease inhibitor</keyword>
<keyword evidence="10" id="KW-1185">Reference proteome</keyword>
<evidence type="ECO:0000256" key="6">
    <source>
        <dbReference type="ARBA" id="ARBA00023157"/>
    </source>
</evidence>